<keyword evidence="6" id="KW-1185">Reference proteome</keyword>
<dbReference type="GO" id="GO:0005783">
    <property type="term" value="C:endoplasmic reticulum"/>
    <property type="evidence" value="ECO:0007669"/>
    <property type="project" value="TreeGrafter"/>
</dbReference>
<dbReference type="OrthoDB" id="10264505at2759"/>
<evidence type="ECO:0000256" key="1">
    <source>
        <dbReference type="ARBA" id="ARBA00006347"/>
    </source>
</evidence>
<dbReference type="InterPro" id="IPR017937">
    <property type="entry name" value="Thioredoxin_CS"/>
</dbReference>
<dbReference type="GO" id="GO:0008173">
    <property type="term" value="F:RNA methyltransferase activity"/>
    <property type="evidence" value="ECO:0007669"/>
    <property type="project" value="InterPro"/>
</dbReference>
<dbReference type="Gene3D" id="3.40.1280.10">
    <property type="match status" value="1"/>
</dbReference>
<dbReference type="SUPFAM" id="SSF52833">
    <property type="entry name" value="Thioredoxin-like"/>
    <property type="match status" value="5"/>
</dbReference>
<protein>
    <submittedName>
        <fullName evidence="7">Protein disulfide-isomerase</fullName>
    </submittedName>
</protein>
<name>A0A182DWU7_ONCOC</name>
<accession>A0A182DWU7</accession>
<dbReference type="GO" id="GO:0006457">
    <property type="term" value="P:protein folding"/>
    <property type="evidence" value="ECO:0007669"/>
    <property type="project" value="TreeGrafter"/>
</dbReference>
<dbReference type="PANTHER" id="PTHR45672">
    <property type="entry name" value="PROTEIN DISULFIDE-ISOMERASE C17H9.14C-RELATED"/>
    <property type="match status" value="1"/>
</dbReference>
<evidence type="ECO:0000313" key="6">
    <source>
        <dbReference type="Proteomes" id="UP000271087"/>
    </source>
</evidence>
<evidence type="ECO:0000256" key="2">
    <source>
        <dbReference type="ARBA" id="ARBA00022603"/>
    </source>
</evidence>
<dbReference type="Pfam" id="PF00588">
    <property type="entry name" value="SpoU_methylase"/>
    <property type="match status" value="1"/>
</dbReference>
<dbReference type="InterPro" id="IPR029026">
    <property type="entry name" value="tRNA_m1G_MTases_N"/>
</dbReference>
<dbReference type="GO" id="GO:0032259">
    <property type="term" value="P:methylation"/>
    <property type="evidence" value="ECO:0007669"/>
    <property type="project" value="UniProtKB-KW"/>
</dbReference>
<feature type="domain" description="Thioredoxin" evidence="4">
    <location>
        <begin position="571"/>
        <end position="706"/>
    </location>
</feature>
<feature type="domain" description="Thioredoxin" evidence="4">
    <location>
        <begin position="949"/>
        <end position="1065"/>
    </location>
</feature>
<evidence type="ECO:0000313" key="7">
    <source>
        <dbReference type="WBParaSite" id="nOo.2.0.1.t00116-RA"/>
    </source>
</evidence>
<dbReference type="EMBL" id="UYRW01000010">
    <property type="protein sequence ID" value="VDK61347.1"/>
    <property type="molecule type" value="Genomic_DNA"/>
</dbReference>
<dbReference type="InterPro" id="IPR029028">
    <property type="entry name" value="Alpha/beta_knot_MTases"/>
</dbReference>
<dbReference type="Gene3D" id="3.40.30.10">
    <property type="entry name" value="Glutaredoxin"/>
    <property type="match status" value="5"/>
</dbReference>
<keyword evidence="2" id="KW-0489">Methyltransferase</keyword>
<evidence type="ECO:0000313" key="5">
    <source>
        <dbReference type="EMBL" id="VDK61347.1"/>
    </source>
</evidence>
<dbReference type="CDD" id="cd02997">
    <property type="entry name" value="PDI_a_PDIR"/>
    <property type="match status" value="1"/>
</dbReference>
<dbReference type="InterPro" id="IPR001537">
    <property type="entry name" value="SpoU_MeTrfase"/>
</dbReference>
<proteinExistence type="inferred from homology"/>
<dbReference type="Pfam" id="PF00085">
    <property type="entry name" value="Thioredoxin"/>
    <property type="match status" value="4"/>
</dbReference>
<dbReference type="PROSITE" id="PS51352">
    <property type="entry name" value="THIOREDOXIN_2"/>
    <property type="match status" value="3"/>
</dbReference>
<dbReference type="InterPro" id="IPR046374">
    <property type="entry name" value="PDI_a_PDIR"/>
</dbReference>
<evidence type="ECO:0000259" key="4">
    <source>
        <dbReference type="PROSITE" id="PS51352"/>
    </source>
</evidence>
<organism evidence="7">
    <name type="scientific">Onchocerca ochengi</name>
    <name type="common">Filarial nematode worm</name>
    <dbReference type="NCBI Taxonomy" id="42157"/>
    <lineage>
        <taxon>Eukaryota</taxon>
        <taxon>Metazoa</taxon>
        <taxon>Ecdysozoa</taxon>
        <taxon>Nematoda</taxon>
        <taxon>Chromadorea</taxon>
        <taxon>Rhabditida</taxon>
        <taxon>Spirurina</taxon>
        <taxon>Spiruromorpha</taxon>
        <taxon>Filarioidea</taxon>
        <taxon>Onchocercidae</taxon>
        <taxon>Onchocerca</taxon>
    </lineage>
</organism>
<reference evidence="5 6" key="2">
    <citation type="submission" date="2018-08" db="EMBL/GenBank/DDBJ databases">
        <authorList>
            <person name="Laetsch R D."/>
            <person name="Stevens L."/>
            <person name="Kumar S."/>
            <person name="Blaxter L. M."/>
        </authorList>
    </citation>
    <scope>NUCLEOTIDE SEQUENCE [LARGE SCALE GENOMIC DNA]</scope>
</reference>
<dbReference type="CDD" id="cd02961">
    <property type="entry name" value="PDI_a_family"/>
    <property type="match status" value="1"/>
</dbReference>
<dbReference type="GO" id="GO:0003756">
    <property type="term" value="F:protein disulfide isomerase activity"/>
    <property type="evidence" value="ECO:0007669"/>
    <property type="project" value="InterPro"/>
</dbReference>
<dbReference type="InterPro" id="IPR036249">
    <property type="entry name" value="Thioredoxin-like_sf"/>
</dbReference>
<reference evidence="7" key="1">
    <citation type="submission" date="2016-06" db="UniProtKB">
        <authorList>
            <consortium name="WormBaseParasite"/>
        </authorList>
    </citation>
    <scope>IDENTIFICATION</scope>
</reference>
<dbReference type="InterPro" id="IPR051063">
    <property type="entry name" value="PDI"/>
</dbReference>
<dbReference type="SUPFAM" id="SSF75217">
    <property type="entry name" value="alpha/beta knot"/>
    <property type="match status" value="1"/>
</dbReference>
<dbReference type="AlphaFoldDB" id="A0A182DWU7"/>
<dbReference type="PANTHER" id="PTHR45672:SF2">
    <property type="entry name" value="PROTEIN DISULFIDE-ISOMERASE A5"/>
    <property type="match status" value="1"/>
</dbReference>
<feature type="domain" description="Thioredoxin" evidence="4">
    <location>
        <begin position="820"/>
        <end position="947"/>
    </location>
</feature>
<dbReference type="WBParaSite" id="nOo.2.0.1.t00116-RA">
    <property type="protein sequence ID" value="nOo.2.0.1.t00116-RA"/>
    <property type="gene ID" value="nOo.2.0.1.g00116"/>
</dbReference>
<dbReference type="GO" id="GO:0003723">
    <property type="term" value="F:RNA binding"/>
    <property type="evidence" value="ECO:0007669"/>
    <property type="project" value="InterPro"/>
</dbReference>
<keyword evidence="3" id="KW-0808">Transferase</keyword>
<dbReference type="InterPro" id="IPR013766">
    <property type="entry name" value="Thioredoxin_domain"/>
</dbReference>
<dbReference type="Proteomes" id="UP000271087">
    <property type="component" value="Unassembled WGS sequence"/>
</dbReference>
<comment type="similarity">
    <text evidence="1">Belongs to the protein disulfide isomerase family.</text>
</comment>
<dbReference type="PROSITE" id="PS00194">
    <property type="entry name" value="THIOREDOXIN_1"/>
    <property type="match status" value="1"/>
</dbReference>
<sequence length="1098" mass="125056">MHAALSSVAIAMILRYRDVSRTTWNAIFSFLLAEESDSGTSRRIPVLVPVLVETIAQNKSVLWQNFIAEHSFGCVFVLKFCINSLKMFFSWYCRRALLDLLLAVLKKAAVSSMIEKGIEAIMIVASEEKKHLSIFLLHECARYSRLRALQTVSWICKNRCDSADNFIHEIFLIMEILETMKNRFFGLSLAHQEKTRLSQLLLLIHDFASEEMLKKLELFCIECLKKPVQQPSVRLIMSWILVRLYCNNEDAFQKFTGIEEEPFTVSFARCFTLFHPWCTAQNFTVRCTSLATLRLLWNIAGNKLRDQFSHLCSVIKVGVEKAGVNRACLKDVSLIVIASLLEKAANLGGICRTCEVLGVGKLIVADLSRVRSGFFGAKYVDLEQSRLEELPDLLFSYRDSGYVIIGAEQMTNSTPLHKICLPSKMVLLLGNEEKTLWMRTNTQEYYSTSGYAYVESNMKLLVILSLLLNVVSERNYIVTINDQKDYKKVLRVHKNVLILFSNSSMDKNNQLKKVIKTTMEAAKQAMGQGTVAQINCNHGELRKLCKKLKITPKPYILKHYQNGEFHKDYDRRMIAKSMYRFLLDPTGDIPWDEDSTAVNVIHLDDSNALRKIISGEKPVLIMFYAPWCGFCKRLKPEFSAAADELKGKIVLAGMDLTHHGNEIIAKQFNIDGYPTLEYFEGGMHKFRYKGQNSKSGIIEWLKNPVEQTTSPSLEEEISWTDPTNEVVLLNDGIFDEFIMQYRSVLVFLHCKMVKPEFVRAAERLKTDGIDGVLAAIDATTNKKIAERYKVDGYPTFAYFKNGKFAWKISGRKEHDFYSFMKNPVEPPPPELSWSKQSGGAHVLHLTAENFKAEVRKKKHALIIFYAPWCGYCKKAKPKFFEASKVLAADARIVLGAVDCTVERSLCQEYKIQGFPTIIYLSYGKNRIDYAGEHETTSFISFVESGGRVSKPQSSISEFGLGNVVIVLDENNFDRIISSGNVFVMFFSPWCGHCKAVKPAFREAAEQSHFGKFAVVDCTTWNDLCERQSVKEYPTFQIFVNGVQHDYSGNRTSSDFTTAFMKKKIHPNKKVINKNPYCVPFVLTPSKTKKYARLCLTTY</sequence>
<gene>
    <name evidence="5" type="ORF">NOO_LOCUS116</name>
</gene>
<dbReference type="GO" id="GO:0006396">
    <property type="term" value="P:RNA processing"/>
    <property type="evidence" value="ECO:0007669"/>
    <property type="project" value="InterPro"/>
</dbReference>
<dbReference type="STRING" id="42157.A0A182DWU7"/>
<evidence type="ECO:0000256" key="3">
    <source>
        <dbReference type="ARBA" id="ARBA00022679"/>
    </source>
</evidence>